<keyword evidence="1" id="KW-0699">rRNA-binding</keyword>
<dbReference type="OrthoDB" id="193674at2759"/>
<name>A0A8K0IA77_COCNU</name>
<dbReference type="PANTHER" id="PTHR33284">
    <property type="entry name" value="RIBOSOMAL PROTEIN L25/GLN-TRNA SYNTHETASE, ANTI-CODON-BINDING DOMAIN-CONTAINING PROTEIN"/>
    <property type="match status" value="1"/>
</dbReference>
<dbReference type="GO" id="GO:0008097">
    <property type="term" value="F:5S rRNA binding"/>
    <property type="evidence" value="ECO:0007669"/>
    <property type="project" value="TreeGrafter"/>
</dbReference>
<keyword evidence="5" id="KW-0853">WD repeat</keyword>
<dbReference type="InterPro" id="IPR036322">
    <property type="entry name" value="WD40_repeat_dom_sf"/>
</dbReference>
<dbReference type="PROSITE" id="PS50294">
    <property type="entry name" value="WD_REPEATS_REGION"/>
    <property type="match status" value="1"/>
</dbReference>
<evidence type="ECO:0000259" key="6">
    <source>
        <dbReference type="Pfam" id="PF01386"/>
    </source>
</evidence>
<evidence type="ECO:0000256" key="2">
    <source>
        <dbReference type="ARBA" id="ARBA00022884"/>
    </source>
</evidence>
<dbReference type="Pfam" id="PF01386">
    <property type="entry name" value="Ribosomal_L25p"/>
    <property type="match status" value="1"/>
</dbReference>
<dbReference type="EMBL" id="CM017877">
    <property type="protein sequence ID" value="KAG1346260.1"/>
    <property type="molecule type" value="Genomic_DNA"/>
</dbReference>
<dbReference type="PANTHER" id="PTHR33284:SF1">
    <property type="entry name" value="RIBOSOMAL PROTEIN L25_GLN-TRNA SYNTHETASE, ANTI-CODON-BINDING DOMAIN-CONTAINING PROTEIN"/>
    <property type="match status" value="1"/>
</dbReference>
<dbReference type="AlphaFoldDB" id="A0A8K0IA77"/>
<dbReference type="Gene3D" id="2.40.240.10">
    <property type="entry name" value="Ribosomal Protein L25, Chain P"/>
    <property type="match status" value="1"/>
</dbReference>
<dbReference type="Proteomes" id="UP000797356">
    <property type="component" value="Chromosome 6"/>
</dbReference>
<sequence length="303" mass="33920">MWLSRSPRTLRTLVHLRPFSQAAAAAVAPWNPTEAPLEYLEGFPRPDPKYNETILAIPRSSSGKNIAAKERKVGRVPSIVFEQANGQEGGNKRLISVQAKQIRKLVDHLGRSFFLSRLFELEVRSELGGGDIIEKVRVLPRKLHLHSGTDAPLNVTFMRAPSSALLKIDVPLVFRGEDASPGLRKGILCATEASSISRKKLDFKESIAFREWVVAGADDMFIWVYNYNTMDKIWNLGSPHPNFTLDAHSKGVNCVDYFTCDDRPYLIAGSDDHTAKVWDHQTRSCVQMVEGHMHNLSAVCFAH</sequence>
<keyword evidence="3" id="KW-0689">Ribosomal protein</keyword>
<gene>
    <name evidence="7" type="ORF">COCNU_06G000890</name>
</gene>
<evidence type="ECO:0000313" key="8">
    <source>
        <dbReference type="Proteomes" id="UP000797356"/>
    </source>
</evidence>
<keyword evidence="2" id="KW-0694">RNA-binding</keyword>
<evidence type="ECO:0000256" key="4">
    <source>
        <dbReference type="ARBA" id="ARBA00023274"/>
    </source>
</evidence>
<dbReference type="InterPro" id="IPR020056">
    <property type="entry name" value="Rbsml_bL25/Gln-tRNA_synth_N"/>
</dbReference>
<dbReference type="InterPro" id="IPR001680">
    <property type="entry name" value="WD40_rpt"/>
</dbReference>
<proteinExistence type="predicted"/>
<evidence type="ECO:0000256" key="1">
    <source>
        <dbReference type="ARBA" id="ARBA00022730"/>
    </source>
</evidence>
<evidence type="ECO:0000313" key="7">
    <source>
        <dbReference type="EMBL" id="KAG1346260.1"/>
    </source>
</evidence>
<dbReference type="SMART" id="SM00320">
    <property type="entry name" value="WD40"/>
    <property type="match status" value="1"/>
</dbReference>
<dbReference type="GO" id="GO:0022625">
    <property type="term" value="C:cytosolic large ribosomal subunit"/>
    <property type="evidence" value="ECO:0007669"/>
    <property type="project" value="TreeGrafter"/>
</dbReference>
<dbReference type="InterPro" id="IPR020930">
    <property type="entry name" value="Ribosomal_uL5_bac-type"/>
</dbReference>
<dbReference type="InterPro" id="IPR029751">
    <property type="entry name" value="Ribosomal_L25_dom"/>
</dbReference>
<evidence type="ECO:0000256" key="3">
    <source>
        <dbReference type="ARBA" id="ARBA00022980"/>
    </source>
</evidence>
<dbReference type="GO" id="GO:0006412">
    <property type="term" value="P:translation"/>
    <property type="evidence" value="ECO:0007669"/>
    <property type="project" value="InterPro"/>
</dbReference>
<accession>A0A8K0IA77</accession>
<dbReference type="Pfam" id="PF00400">
    <property type="entry name" value="WD40"/>
    <property type="match status" value="1"/>
</dbReference>
<reference evidence="7" key="2">
    <citation type="submission" date="2019-07" db="EMBL/GenBank/DDBJ databases">
        <authorList>
            <person name="Yang Y."/>
            <person name="Bocs S."/>
            <person name="Baudouin L."/>
        </authorList>
    </citation>
    <scope>NUCLEOTIDE SEQUENCE</scope>
    <source>
        <tissue evidence="7">Spear leaf of Hainan Tall coconut</tissue>
    </source>
</reference>
<dbReference type="InterPro" id="IPR015943">
    <property type="entry name" value="WD40/YVTN_repeat-like_dom_sf"/>
</dbReference>
<protein>
    <recommendedName>
        <fullName evidence="6">Large ribosomal subunit protein bL25 L25 domain-containing protein</fullName>
    </recommendedName>
</protein>
<feature type="domain" description="Large ribosomal subunit protein bL25 L25" evidence="6">
    <location>
        <begin position="56"/>
        <end position="157"/>
    </location>
</feature>
<dbReference type="SUPFAM" id="SSF50978">
    <property type="entry name" value="WD40 repeat-like"/>
    <property type="match status" value="1"/>
</dbReference>
<evidence type="ECO:0000256" key="5">
    <source>
        <dbReference type="PROSITE-ProRule" id="PRU00221"/>
    </source>
</evidence>
<reference evidence="7" key="1">
    <citation type="journal article" date="2017" name="Gigascience">
        <title>The genome draft of coconut (Cocos nucifera).</title>
        <authorList>
            <person name="Xiao Y."/>
            <person name="Xu P."/>
            <person name="Fan H."/>
            <person name="Baudouin L."/>
            <person name="Xia W."/>
            <person name="Bocs S."/>
            <person name="Xu J."/>
            <person name="Li Q."/>
            <person name="Guo A."/>
            <person name="Zhou L."/>
            <person name="Li J."/>
            <person name="Wu Y."/>
            <person name="Ma Z."/>
            <person name="Armero A."/>
            <person name="Issali A.E."/>
            <person name="Liu N."/>
            <person name="Peng M."/>
            <person name="Yang Y."/>
        </authorList>
    </citation>
    <scope>NUCLEOTIDE SEQUENCE</scope>
    <source>
        <tissue evidence="7">Spear leaf of Hainan Tall coconut</tissue>
    </source>
</reference>
<dbReference type="InterPro" id="IPR011035">
    <property type="entry name" value="Ribosomal_bL25/Gln-tRNA_synth"/>
</dbReference>
<keyword evidence="8" id="KW-1185">Reference proteome</keyword>
<comment type="caution">
    <text evidence="7">The sequence shown here is derived from an EMBL/GenBank/DDBJ whole genome shotgun (WGS) entry which is preliminary data.</text>
</comment>
<dbReference type="PROSITE" id="PS50082">
    <property type="entry name" value="WD_REPEATS_2"/>
    <property type="match status" value="1"/>
</dbReference>
<dbReference type="SUPFAM" id="SSF50715">
    <property type="entry name" value="Ribosomal protein L25-like"/>
    <property type="match status" value="1"/>
</dbReference>
<feature type="repeat" description="WD" evidence="5">
    <location>
        <begin position="245"/>
        <end position="288"/>
    </location>
</feature>
<organism evidence="7 8">
    <name type="scientific">Cocos nucifera</name>
    <name type="common">Coconut palm</name>
    <dbReference type="NCBI Taxonomy" id="13894"/>
    <lineage>
        <taxon>Eukaryota</taxon>
        <taxon>Viridiplantae</taxon>
        <taxon>Streptophyta</taxon>
        <taxon>Embryophyta</taxon>
        <taxon>Tracheophyta</taxon>
        <taxon>Spermatophyta</taxon>
        <taxon>Magnoliopsida</taxon>
        <taxon>Liliopsida</taxon>
        <taxon>Arecaceae</taxon>
        <taxon>Arecoideae</taxon>
        <taxon>Cocoseae</taxon>
        <taxon>Attaleinae</taxon>
        <taxon>Cocos</taxon>
    </lineage>
</organism>
<keyword evidence="4" id="KW-0687">Ribonucleoprotein</keyword>
<dbReference type="GO" id="GO:0003735">
    <property type="term" value="F:structural constituent of ribosome"/>
    <property type="evidence" value="ECO:0007669"/>
    <property type="project" value="InterPro"/>
</dbReference>
<dbReference type="Gene3D" id="2.130.10.10">
    <property type="entry name" value="YVTN repeat-like/Quinoprotein amine dehydrogenase"/>
    <property type="match status" value="1"/>
</dbReference>